<dbReference type="KEGG" id="cprv:CYPRO_2548"/>
<gene>
    <name evidence="2" type="ORF">CYPRO_2548</name>
</gene>
<feature type="transmembrane region" description="Helical" evidence="1">
    <location>
        <begin position="76"/>
        <end position="96"/>
    </location>
</feature>
<dbReference type="Proteomes" id="UP000254808">
    <property type="component" value="Chromosome"/>
</dbReference>
<feature type="transmembrane region" description="Helical" evidence="1">
    <location>
        <begin position="50"/>
        <end position="70"/>
    </location>
</feature>
<evidence type="ECO:0000313" key="2">
    <source>
        <dbReference type="EMBL" id="AXJ01790.1"/>
    </source>
</evidence>
<proteinExistence type="predicted"/>
<keyword evidence="1" id="KW-0812">Transmembrane</keyword>
<keyword evidence="1" id="KW-0472">Membrane</keyword>
<accession>A0A345UMT8</accession>
<evidence type="ECO:0000313" key="3">
    <source>
        <dbReference type="Proteomes" id="UP000254808"/>
    </source>
</evidence>
<dbReference type="EMBL" id="CP027806">
    <property type="protein sequence ID" value="AXJ01790.1"/>
    <property type="molecule type" value="Genomic_DNA"/>
</dbReference>
<sequence>MSQASTERRSPEEVHEERIRLFIEIQLGQGAKELGFAEQRQKLTGKFRKVMLMMALNFGFVLFFTLSFYYEITQLSTVWFNLIVVFFLINVIFYFFQHRKLKEANAWLDEKIKGQQG</sequence>
<dbReference type="RefSeq" id="WP_114984947.1">
    <property type="nucleotide sequence ID" value="NZ_CP027806.1"/>
</dbReference>
<dbReference type="AlphaFoldDB" id="A0A345UMT8"/>
<name>A0A345UMT8_9BACT</name>
<evidence type="ECO:0000256" key="1">
    <source>
        <dbReference type="SAM" id="Phobius"/>
    </source>
</evidence>
<organism evidence="2 3">
    <name type="scientific">Cyclonatronum proteinivorum</name>
    <dbReference type="NCBI Taxonomy" id="1457365"/>
    <lineage>
        <taxon>Bacteria</taxon>
        <taxon>Pseudomonadati</taxon>
        <taxon>Balneolota</taxon>
        <taxon>Balneolia</taxon>
        <taxon>Balneolales</taxon>
        <taxon>Cyclonatronaceae</taxon>
        <taxon>Cyclonatronum</taxon>
    </lineage>
</organism>
<protein>
    <submittedName>
        <fullName evidence="2">Uncharacterized protein</fullName>
    </submittedName>
</protein>
<keyword evidence="1" id="KW-1133">Transmembrane helix</keyword>
<keyword evidence="3" id="KW-1185">Reference proteome</keyword>
<reference evidence="2 3" key="1">
    <citation type="submission" date="2018-03" db="EMBL/GenBank/DDBJ databases">
        <title>Phenotypic and genomic properties of Cyclonatronum proteinivorum gen. nov., sp. nov., a haloalkaliphilic bacteroidete from soda lakes possessing Na+-translocating rhodopsin.</title>
        <authorList>
            <person name="Toshchakov S.V."/>
            <person name="Korzhenkov A."/>
            <person name="Samarov N.I."/>
            <person name="Kublanov I.V."/>
            <person name="Muntyan M.S."/>
            <person name="Sorokin D.Y."/>
        </authorList>
    </citation>
    <scope>NUCLEOTIDE SEQUENCE [LARGE SCALE GENOMIC DNA]</scope>
    <source>
        <strain evidence="2 3">Omega</strain>
    </source>
</reference>